<dbReference type="RefSeq" id="WP_012121319.1">
    <property type="nucleotide sequence ID" value="NC_009767.1"/>
</dbReference>
<sequence length="320" mass="34861">MIADVHLAIRHMILNRGLIPADEVDVRFERPTKEWVSSLVRPTINLYLFDIDENVDLRQTNMPVMRGGGSASYRMPMRRFDLRYMVTVFATVAADEHLLIYRVLATLLRFPSLPPSSLAAAMAVIAGREGYVAEEARFMALAGAGERTTLRDLRSALASAEIGSAARAAMMALVDEPQVTTKIATAEESLRLLDVWNALEQAPRASLLYVVTVPVDLDIVIDSPLVLTRTLRVRQRTDAAASTELLRIGGTVRDHAGAPLSGVTVAIEGGAIETVTDSEGRYALSHIPLGEVTLRVTRPDGSVHIATFATPSDSYDILLD</sequence>
<keyword evidence="3" id="KW-1185">Reference proteome</keyword>
<evidence type="ECO:0000259" key="1">
    <source>
        <dbReference type="Pfam" id="PF14065"/>
    </source>
</evidence>
<accession>A7NMX1</accession>
<dbReference type="SUPFAM" id="SSF49464">
    <property type="entry name" value="Carboxypeptidase regulatory domain-like"/>
    <property type="match status" value="1"/>
</dbReference>
<gene>
    <name evidence="2" type="ordered locus">Rcas_2824</name>
</gene>
<dbReference type="KEGG" id="rca:Rcas_2824"/>
<dbReference type="eggNOG" id="ENOG5031ADD">
    <property type="taxonomic scope" value="Bacteria"/>
</dbReference>
<organism evidence="2 3">
    <name type="scientific">Roseiflexus castenholzii (strain DSM 13941 / HLO8)</name>
    <dbReference type="NCBI Taxonomy" id="383372"/>
    <lineage>
        <taxon>Bacteria</taxon>
        <taxon>Bacillati</taxon>
        <taxon>Chloroflexota</taxon>
        <taxon>Chloroflexia</taxon>
        <taxon>Chloroflexales</taxon>
        <taxon>Roseiflexineae</taxon>
        <taxon>Roseiflexaceae</taxon>
        <taxon>Roseiflexus</taxon>
    </lineage>
</organism>
<proteinExistence type="predicted"/>
<dbReference type="InterPro" id="IPR008969">
    <property type="entry name" value="CarboxyPept-like_regulatory"/>
</dbReference>
<dbReference type="Pfam" id="PF14065">
    <property type="entry name" value="Pvc16_N"/>
    <property type="match status" value="1"/>
</dbReference>
<reference evidence="2 3" key="1">
    <citation type="submission" date="2007-08" db="EMBL/GenBank/DDBJ databases">
        <title>Complete sequence of Roseiflexus castenholzii DSM 13941.</title>
        <authorList>
            <consortium name="US DOE Joint Genome Institute"/>
            <person name="Copeland A."/>
            <person name="Lucas S."/>
            <person name="Lapidus A."/>
            <person name="Barry K."/>
            <person name="Glavina del Rio T."/>
            <person name="Dalin E."/>
            <person name="Tice H."/>
            <person name="Pitluck S."/>
            <person name="Thompson L.S."/>
            <person name="Brettin T."/>
            <person name="Bruce D."/>
            <person name="Detter J.C."/>
            <person name="Han C."/>
            <person name="Tapia R."/>
            <person name="Schmutz J."/>
            <person name="Larimer F."/>
            <person name="Land M."/>
            <person name="Hauser L."/>
            <person name="Kyrpides N."/>
            <person name="Mikhailova N."/>
            <person name="Bryant D.A."/>
            <person name="Hanada S."/>
            <person name="Tsukatani Y."/>
            <person name="Richardson P."/>
        </authorList>
    </citation>
    <scope>NUCLEOTIDE SEQUENCE [LARGE SCALE GENOMIC DNA]</scope>
    <source>
        <strain evidence="3">DSM 13941 / HLO8</strain>
    </source>
</reference>
<dbReference type="InterPro" id="IPR025351">
    <property type="entry name" value="Pvc16_N"/>
</dbReference>
<dbReference type="STRING" id="383372.Rcas_2824"/>
<protein>
    <recommendedName>
        <fullName evidence="1">Pvc16 N-terminal domain-containing protein</fullName>
    </recommendedName>
</protein>
<dbReference type="OrthoDB" id="151887at2"/>
<dbReference type="Pfam" id="PF13620">
    <property type="entry name" value="CarboxypepD_reg"/>
    <property type="match status" value="1"/>
</dbReference>
<dbReference type="HOGENOM" id="CLU_082097_0_0_0"/>
<name>A7NMX1_ROSCS</name>
<dbReference type="AlphaFoldDB" id="A7NMX1"/>
<dbReference type="Gene3D" id="2.60.40.1120">
    <property type="entry name" value="Carboxypeptidase-like, regulatory domain"/>
    <property type="match status" value="1"/>
</dbReference>
<dbReference type="EMBL" id="CP000804">
    <property type="protein sequence ID" value="ABU58895.1"/>
    <property type="molecule type" value="Genomic_DNA"/>
</dbReference>
<evidence type="ECO:0000313" key="3">
    <source>
        <dbReference type="Proteomes" id="UP000000263"/>
    </source>
</evidence>
<evidence type="ECO:0000313" key="2">
    <source>
        <dbReference type="EMBL" id="ABU58895.1"/>
    </source>
</evidence>
<feature type="domain" description="Pvc16 N-terminal" evidence="1">
    <location>
        <begin position="13"/>
        <end position="217"/>
    </location>
</feature>
<dbReference type="Proteomes" id="UP000000263">
    <property type="component" value="Chromosome"/>
</dbReference>